<protein>
    <submittedName>
        <fullName evidence="3">Uncharacterized protein</fullName>
    </submittedName>
</protein>
<keyword evidence="1" id="KW-0472">Membrane</keyword>
<keyword evidence="4" id="KW-1185">Reference proteome</keyword>
<evidence type="ECO:0000256" key="2">
    <source>
        <dbReference type="SAM" id="SignalP"/>
    </source>
</evidence>
<feature type="chain" id="PRO_5012036509" evidence="2">
    <location>
        <begin position="25"/>
        <end position="414"/>
    </location>
</feature>
<feature type="transmembrane region" description="Helical" evidence="1">
    <location>
        <begin position="356"/>
        <end position="375"/>
    </location>
</feature>
<keyword evidence="1" id="KW-0812">Transmembrane</keyword>
<dbReference type="Proteomes" id="UP000198287">
    <property type="component" value="Unassembled WGS sequence"/>
</dbReference>
<evidence type="ECO:0000313" key="4">
    <source>
        <dbReference type="Proteomes" id="UP000198287"/>
    </source>
</evidence>
<dbReference type="AlphaFoldDB" id="A0A226EBZ2"/>
<accession>A0A226EBZ2</accession>
<organism evidence="3 4">
    <name type="scientific">Folsomia candida</name>
    <name type="common">Springtail</name>
    <dbReference type="NCBI Taxonomy" id="158441"/>
    <lineage>
        <taxon>Eukaryota</taxon>
        <taxon>Metazoa</taxon>
        <taxon>Ecdysozoa</taxon>
        <taxon>Arthropoda</taxon>
        <taxon>Hexapoda</taxon>
        <taxon>Collembola</taxon>
        <taxon>Entomobryomorpha</taxon>
        <taxon>Isotomoidea</taxon>
        <taxon>Isotomidae</taxon>
        <taxon>Proisotominae</taxon>
        <taxon>Folsomia</taxon>
    </lineage>
</organism>
<proteinExistence type="predicted"/>
<keyword evidence="1" id="KW-1133">Transmembrane helix</keyword>
<dbReference type="STRING" id="158441.A0A226EBZ2"/>
<feature type="signal peptide" evidence="2">
    <location>
        <begin position="1"/>
        <end position="24"/>
    </location>
</feature>
<comment type="caution">
    <text evidence="3">The sequence shown here is derived from an EMBL/GenBank/DDBJ whole genome shotgun (WGS) entry which is preliminary data.</text>
</comment>
<gene>
    <name evidence="3" type="ORF">Fcan01_11212</name>
</gene>
<dbReference type="EMBL" id="LNIX01000005">
    <property type="protein sequence ID" value="OXA54718.1"/>
    <property type="molecule type" value="Genomic_DNA"/>
</dbReference>
<sequence>MHLLLGILLFFALQPFQRIRCSRGKHFSITGLLARSEYCQVKIVYDKIGDDMLQPVSSFTLHPITLISLGYTVRTSNETPSRYNGFDGETVRGLCKVGNSKCRISFIVYEYYFPGNLSLPGPYHGYWMRASDHQYKPCKGAVSYYRFAHKNVMKILISAIVKSDLNELFEYPYLEPGSGHPIFDNFGILFLARNQTFHLCVQPIGQTSKSISTMQCKHSGNGSIVQLFRKLISVPILWRVESNKAMHIEESPHGQLDFSKLPFYSNPFNRLENYSVYQHLLQSVFRQANASLYCNYGEWRRFNYGARLQLTRINGLYDGLERGQSVIFRYNGCQFITCYSQTYISFEFYFSPFPPVVWGILLVSVVIVSVVLTLFKKYTNINSYEAFCPWSFVLANIFEEAGYVPGGLGKQNFF</sequence>
<evidence type="ECO:0000256" key="1">
    <source>
        <dbReference type="SAM" id="Phobius"/>
    </source>
</evidence>
<reference evidence="3 4" key="1">
    <citation type="submission" date="2015-12" db="EMBL/GenBank/DDBJ databases">
        <title>The genome of Folsomia candida.</title>
        <authorList>
            <person name="Faddeeva A."/>
            <person name="Derks M.F."/>
            <person name="Anvar Y."/>
            <person name="Smit S."/>
            <person name="Van Straalen N."/>
            <person name="Roelofs D."/>
        </authorList>
    </citation>
    <scope>NUCLEOTIDE SEQUENCE [LARGE SCALE GENOMIC DNA]</scope>
    <source>
        <strain evidence="3 4">VU population</strain>
        <tissue evidence="3">Whole body</tissue>
    </source>
</reference>
<keyword evidence="2" id="KW-0732">Signal</keyword>
<name>A0A226EBZ2_FOLCA</name>
<evidence type="ECO:0000313" key="3">
    <source>
        <dbReference type="EMBL" id="OXA54718.1"/>
    </source>
</evidence>